<proteinExistence type="predicted"/>
<evidence type="ECO:0000313" key="3">
    <source>
        <dbReference type="Proteomes" id="UP001295684"/>
    </source>
</evidence>
<name>A0AAD1UK24_EUPCR</name>
<sequence>MSQEEHLKSILSGPLSPKPPGASRNAFKPMYHHLPTYNKQGNEIEVYHKLNAKNITAEKDNIRIPSKWKSNKDIIRTQSNLARVRKQDWIPDPSFDLNGDGTVSAHEYAIAKLFDFDFDNKLNAEEKAYCLKRLKEGFEDGFYWDADQGTQDIKQSDLKTILPDSLLKNNDGSIDENIKSKTIPFLKLQRSLQKKKENTEIFERFLEKEEEKKKIVEEMCDIKPVFAKGKKITYTEMMENRKNQHRTKAGLADKPNDEKIYRKDPSMKYIKSPHVKSLTELKAKRVTDKCVDYNFKFAKKKDNDEMWTFSVPGKQSEGDLSKLKRRMASPEPIPKTFKLQTVKDNISNKISDMVVFPNYKDSKDFRPCKEKPDIKYKWSTIEDRFRCGFKNRMYDEYKKSLPLSTDYIPMYSSFSKDKIMNMPDLPGSKMIPVADTSGEADPILTKKSMVMDTLYGGSPMRLLSKTSFSTADLHASIKSPRDSKISAERDNSSLSLLKKCALQGIRASSFKKNN</sequence>
<evidence type="ECO:0008006" key="4">
    <source>
        <dbReference type="Google" id="ProtNLM"/>
    </source>
</evidence>
<dbReference type="EMBL" id="CAMPGE010007793">
    <property type="protein sequence ID" value="CAI2366709.1"/>
    <property type="molecule type" value="Genomic_DNA"/>
</dbReference>
<dbReference type="InterPro" id="IPR018247">
    <property type="entry name" value="EF_Hand_1_Ca_BS"/>
</dbReference>
<gene>
    <name evidence="2" type="ORF">ECRASSUSDP1_LOCUS7982</name>
</gene>
<accession>A0AAD1UK24</accession>
<organism evidence="2 3">
    <name type="scientific">Euplotes crassus</name>
    <dbReference type="NCBI Taxonomy" id="5936"/>
    <lineage>
        <taxon>Eukaryota</taxon>
        <taxon>Sar</taxon>
        <taxon>Alveolata</taxon>
        <taxon>Ciliophora</taxon>
        <taxon>Intramacronucleata</taxon>
        <taxon>Spirotrichea</taxon>
        <taxon>Hypotrichia</taxon>
        <taxon>Euplotida</taxon>
        <taxon>Euplotidae</taxon>
        <taxon>Moneuplotes</taxon>
    </lineage>
</organism>
<dbReference type="AlphaFoldDB" id="A0AAD1UK24"/>
<dbReference type="PROSITE" id="PS00018">
    <property type="entry name" value="EF_HAND_1"/>
    <property type="match status" value="1"/>
</dbReference>
<reference evidence="2" key="1">
    <citation type="submission" date="2023-07" db="EMBL/GenBank/DDBJ databases">
        <authorList>
            <consortium name="AG Swart"/>
            <person name="Singh M."/>
            <person name="Singh A."/>
            <person name="Seah K."/>
            <person name="Emmerich C."/>
        </authorList>
    </citation>
    <scope>NUCLEOTIDE SEQUENCE</scope>
    <source>
        <strain evidence="2">DP1</strain>
    </source>
</reference>
<keyword evidence="3" id="KW-1185">Reference proteome</keyword>
<evidence type="ECO:0000256" key="1">
    <source>
        <dbReference type="SAM" id="MobiDB-lite"/>
    </source>
</evidence>
<protein>
    <recommendedName>
        <fullName evidence="4">EF-hand domain-containing protein</fullName>
    </recommendedName>
</protein>
<comment type="caution">
    <text evidence="2">The sequence shown here is derived from an EMBL/GenBank/DDBJ whole genome shotgun (WGS) entry which is preliminary data.</text>
</comment>
<dbReference type="Proteomes" id="UP001295684">
    <property type="component" value="Unassembled WGS sequence"/>
</dbReference>
<feature type="region of interest" description="Disordered" evidence="1">
    <location>
        <begin position="1"/>
        <end position="24"/>
    </location>
</feature>
<evidence type="ECO:0000313" key="2">
    <source>
        <dbReference type="EMBL" id="CAI2366709.1"/>
    </source>
</evidence>